<protein>
    <submittedName>
        <fullName evidence="1">Uncharacterized protein</fullName>
    </submittedName>
</protein>
<reference evidence="1 2" key="1">
    <citation type="submission" date="2024-09" db="EMBL/GenBank/DDBJ databases">
        <authorList>
            <person name="Sun Q."/>
            <person name="Mori K."/>
        </authorList>
    </citation>
    <scope>NUCLEOTIDE SEQUENCE [LARGE SCALE GENOMIC DNA]</scope>
    <source>
        <strain evidence="1 2">CCM 3426</strain>
    </source>
</reference>
<organism evidence="1 2">
    <name type="scientific">Nonomuraea spiralis</name>
    <dbReference type="NCBI Taxonomy" id="46182"/>
    <lineage>
        <taxon>Bacteria</taxon>
        <taxon>Bacillati</taxon>
        <taxon>Actinomycetota</taxon>
        <taxon>Actinomycetes</taxon>
        <taxon>Streptosporangiales</taxon>
        <taxon>Streptosporangiaceae</taxon>
        <taxon>Nonomuraea</taxon>
    </lineage>
</organism>
<dbReference type="RefSeq" id="WP_189650680.1">
    <property type="nucleotide sequence ID" value="NZ_BMRC01000015.1"/>
</dbReference>
<name>A0ABV5IRI6_9ACTN</name>
<evidence type="ECO:0000313" key="2">
    <source>
        <dbReference type="Proteomes" id="UP001589647"/>
    </source>
</evidence>
<dbReference type="Proteomes" id="UP001589647">
    <property type="component" value="Unassembled WGS sequence"/>
</dbReference>
<sequence length="123" mass="13498">MISLLSYLRLPDESFMPVEECTQAPPDADYVEGAIELTIDWQPIVTLDQPLVLRLERLGKGSLLVTCGERKAATREAEFVTAVRREGLRFFMELDRLLPGNAGRNAEAVKSLTAARGPRPGGG</sequence>
<accession>A0ABV5IRI6</accession>
<evidence type="ECO:0000313" key="1">
    <source>
        <dbReference type="EMBL" id="MFB9206620.1"/>
    </source>
</evidence>
<dbReference type="EMBL" id="JBHMEI010000039">
    <property type="protein sequence ID" value="MFB9206620.1"/>
    <property type="molecule type" value="Genomic_DNA"/>
</dbReference>
<gene>
    <name evidence="1" type="ORF">ACFFV7_35875</name>
</gene>
<comment type="caution">
    <text evidence="1">The sequence shown here is derived from an EMBL/GenBank/DDBJ whole genome shotgun (WGS) entry which is preliminary data.</text>
</comment>
<proteinExistence type="predicted"/>
<keyword evidence="2" id="KW-1185">Reference proteome</keyword>